<keyword evidence="10" id="KW-1185">Reference proteome</keyword>
<dbReference type="SMART" id="SM00244">
    <property type="entry name" value="PHB"/>
    <property type="match status" value="1"/>
</dbReference>
<dbReference type="PRINTS" id="PR00721">
    <property type="entry name" value="STOMATIN"/>
</dbReference>
<dbReference type="PANTHER" id="PTHR43327">
    <property type="entry name" value="STOMATIN-LIKE PROTEIN 2, MITOCHONDRIAL"/>
    <property type="match status" value="1"/>
</dbReference>
<evidence type="ECO:0000259" key="8">
    <source>
        <dbReference type="SMART" id="SM00244"/>
    </source>
</evidence>
<keyword evidence="5 6" id="KW-0472">Membrane</keyword>
<organism evidence="9 10">
    <name type="scientific">marine gamma proteobacterium HTCC2143</name>
    <dbReference type="NCBI Taxonomy" id="247633"/>
    <lineage>
        <taxon>Bacteria</taxon>
        <taxon>Pseudomonadati</taxon>
        <taxon>Pseudomonadota</taxon>
        <taxon>Gammaproteobacteria</taxon>
        <taxon>Cellvibrionales</taxon>
        <taxon>Spongiibacteraceae</taxon>
        <taxon>BD1-7 clade</taxon>
    </lineage>
</organism>
<dbReference type="InterPro" id="IPR020980">
    <property type="entry name" value="Membrane_HflK_N"/>
</dbReference>
<dbReference type="InterPro" id="IPR001972">
    <property type="entry name" value="Stomatin_HflK_fam"/>
</dbReference>
<evidence type="ECO:0000256" key="5">
    <source>
        <dbReference type="ARBA" id="ARBA00023136"/>
    </source>
</evidence>
<keyword evidence="3 6" id="KW-0812">Transmembrane</keyword>
<dbReference type="SUPFAM" id="SSF117892">
    <property type="entry name" value="Band 7/SPFH domain"/>
    <property type="match status" value="1"/>
</dbReference>
<name>A0Y802_9GAMM</name>
<comment type="similarity">
    <text evidence="2 6">Belongs to the band 7/mec-2 family. HflK subfamily.</text>
</comment>
<sequence length="382" mass="42085">MAWNEPGGGNDKDPWNSNKDGGPPDLDEAYKKLQEKLAGLFGGGGSKGGSGSGAPELSGSVIVLVLLIIAAIWGAMGIYQVDEKDRAVVMRFGKYYQTYGPGLHWNPPMVDNKVIVNVTEERQYPSRGLMLTKDENIVELPLTVQYNIADPKAFVLNVKNPELSLQQASDSALRHVVGSSKLDDVVSIGREKIGVDVQVRLQTYLDNYQTGIQVVKINISEAKPPSEVKDAYDDVIKAREDQERLINEAQAYSNGIIPEARGKAQRIIEEANGYKAKVIVEATGEAMRFENLLGEYQKAPEVTRERLYLDTVEEVMSRSSKVLVDVEGGNNMLYLPLDKLMGQRNEVSGSVSGADVNISDIADEVIKKLRSDQATTRRRETR</sequence>
<dbReference type="GO" id="GO:0016020">
    <property type="term" value="C:membrane"/>
    <property type="evidence" value="ECO:0007669"/>
    <property type="project" value="UniProtKB-SubCell"/>
</dbReference>
<reference evidence="9 10" key="1">
    <citation type="journal article" date="2010" name="J. Bacteriol.">
        <title>Genome sequence of the oligotrophic marine Gammaproteobacterium HTCC2143, isolated from the Oregon Coast.</title>
        <authorList>
            <person name="Oh H.M."/>
            <person name="Kang I."/>
            <person name="Ferriera S."/>
            <person name="Giovannoni S.J."/>
            <person name="Cho J.C."/>
        </authorList>
    </citation>
    <scope>NUCLEOTIDE SEQUENCE [LARGE SCALE GENOMIC DNA]</scope>
    <source>
        <strain evidence="9 10">HTCC2143</strain>
    </source>
</reference>
<dbReference type="Pfam" id="PF12221">
    <property type="entry name" value="HflK_N"/>
    <property type="match status" value="1"/>
</dbReference>
<evidence type="ECO:0000256" key="7">
    <source>
        <dbReference type="SAM" id="MobiDB-lite"/>
    </source>
</evidence>
<evidence type="ECO:0000256" key="2">
    <source>
        <dbReference type="ARBA" id="ARBA00006971"/>
    </source>
</evidence>
<dbReference type="Proteomes" id="UP000004931">
    <property type="component" value="Unassembled WGS sequence"/>
</dbReference>
<dbReference type="CDD" id="cd03404">
    <property type="entry name" value="SPFH_HflK"/>
    <property type="match status" value="1"/>
</dbReference>
<dbReference type="AlphaFoldDB" id="A0Y802"/>
<evidence type="ECO:0000313" key="10">
    <source>
        <dbReference type="Proteomes" id="UP000004931"/>
    </source>
</evidence>
<dbReference type="EMBL" id="AAVT01000001">
    <property type="protein sequence ID" value="EAW32256.1"/>
    <property type="molecule type" value="Genomic_DNA"/>
</dbReference>
<gene>
    <name evidence="9" type="ORF">GP2143_13411</name>
</gene>
<comment type="caution">
    <text evidence="9">The sequence shown here is derived from an EMBL/GenBank/DDBJ whole genome shotgun (WGS) entry which is preliminary data.</text>
</comment>
<dbReference type="InterPro" id="IPR050710">
    <property type="entry name" value="Band7/mec-2_domain"/>
</dbReference>
<proteinExistence type="inferred from homology"/>
<dbReference type="InterPro" id="IPR001107">
    <property type="entry name" value="Band_7"/>
</dbReference>
<protein>
    <recommendedName>
        <fullName evidence="6">Protein HflK</fullName>
    </recommendedName>
</protein>
<comment type="function">
    <text evidence="6">HflC and HflK could encode or regulate a protease.</text>
</comment>
<feature type="domain" description="Band 7" evidence="8">
    <location>
        <begin position="76"/>
        <end position="236"/>
    </location>
</feature>
<evidence type="ECO:0000256" key="4">
    <source>
        <dbReference type="ARBA" id="ARBA00022989"/>
    </source>
</evidence>
<comment type="subcellular location">
    <subcellularLocation>
        <location evidence="1">Membrane</location>
        <topology evidence="1">Single-pass membrane protein</topology>
    </subcellularLocation>
</comment>
<dbReference type="NCBIfam" id="TIGR01933">
    <property type="entry name" value="hflK"/>
    <property type="match status" value="1"/>
</dbReference>
<feature type="transmembrane region" description="Helical" evidence="6">
    <location>
        <begin position="61"/>
        <end position="81"/>
    </location>
</feature>
<feature type="region of interest" description="Disordered" evidence="7">
    <location>
        <begin position="1"/>
        <end position="28"/>
    </location>
</feature>
<comment type="subunit">
    <text evidence="6">HflC and HflK may interact to form a multimeric complex.</text>
</comment>
<evidence type="ECO:0000256" key="3">
    <source>
        <dbReference type="ARBA" id="ARBA00022692"/>
    </source>
</evidence>
<accession>A0Y802</accession>
<dbReference type="Gene3D" id="3.30.479.30">
    <property type="entry name" value="Band 7 domain"/>
    <property type="match status" value="1"/>
</dbReference>
<dbReference type="InterPro" id="IPR036013">
    <property type="entry name" value="Band_7/SPFH_dom_sf"/>
</dbReference>
<evidence type="ECO:0000256" key="6">
    <source>
        <dbReference type="RuleBase" id="RU364113"/>
    </source>
</evidence>
<dbReference type="OrthoDB" id="9779595at2"/>
<dbReference type="PANTHER" id="PTHR43327:SF2">
    <property type="entry name" value="MODULATOR OF FTSH PROTEASE HFLK"/>
    <property type="match status" value="1"/>
</dbReference>
<evidence type="ECO:0000313" key="9">
    <source>
        <dbReference type="EMBL" id="EAW32256.1"/>
    </source>
</evidence>
<dbReference type="STRING" id="247633.GP2143_13411"/>
<dbReference type="Pfam" id="PF01145">
    <property type="entry name" value="Band_7"/>
    <property type="match status" value="1"/>
</dbReference>
<keyword evidence="4 6" id="KW-1133">Transmembrane helix</keyword>
<dbReference type="InterPro" id="IPR010201">
    <property type="entry name" value="HflK"/>
</dbReference>
<dbReference type="eggNOG" id="COG0330">
    <property type="taxonomic scope" value="Bacteria"/>
</dbReference>
<evidence type="ECO:0000256" key="1">
    <source>
        <dbReference type="ARBA" id="ARBA00004167"/>
    </source>
</evidence>